<feature type="region of interest" description="Disordered" evidence="1">
    <location>
        <begin position="296"/>
        <end position="328"/>
    </location>
</feature>
<feature type="compositionally biased region" description="Low complexity" evidence="1">
    <location>
        <begin position="1"/>
        <end position="27"/>
    </location>
</feature>
<evidence type="ECO:0000313" key="3">
    <source>
        <dbReference type="Proteomes" id="UP000308671"/>
    </source>
</evidence>
<comment type="caution">
    <text evidence="2">The sequence shown here is derived from an EMBL/GenBank/DDBJ whole genome shotgun (WGS) entry which is preliminary data.</text>
</comment>
<feature type="compositionally biased region" description="Low complexity" evidence="1">
    <location>
        <begin position="95"/>
        <end position="123"/>
    </location>
</feature>
<feature type="compositionally biased region" description="Low complexity" evidence="1">
    <location>
        <begin position="70"/>
        <end position="87"/>
    </location>
</feature>
<feature type="compositionally biased region" description="Pro residues" evidence="1">
    <location>
        <begin position="425"/>
        <end position="437"/>
    </location>
</feature>
<gene>
    <name evidence="2" type="ORF">BGAL_0169g00060</name>
</gene>
<dbReference type="OrthoDB" id="3557712at2759"/>
<feature type="compositionally biased region" description="Polar residues" evidence="1">
    <location>
        <begin position="396"/>
        <end position="414"/>
    </location>
</feature>
<evidence type="ECO:0000313" key="2">
    <source>
        <dbReference type="EMBL" id="THV49995.1"/>
    </source>
</evidence>
<dbReference type="EMBL" id="PQXL01000169">
    <property type="protein sequence ID" value="THV49995.1"/>
    <property type="molecule type" value="Genomic_DNA"/>
</dbReference>
<accession>A0A4S8R1U7</accession>
<reference evidence="2 3" key="1">
    <citation type="submission" date="2017-12" db="EMBL/GenBank/DDBJ databases">
        <title>Comparative genomics of Botrytis spp.</title>
        <authorList>
            <person name="Valero-Jimenez C.A."/>
            <person name="Tapia P."/>
            <person name="Veloso J."/>
            <person name="Silva-Moreno E."/>
            <person name="Staats M."/>
            <person name="Valdes J.H."/>
            <person name="Van Kan J.A.L."/>
        </authorList>
    </citation>
    <scope>NUCLEOTIDE SEQUENCE [LARGE SCALE GENOMIC DNA]</scope>
    <source>
        <strain evidence="2 3">MUCL435</strain>
    </source>
</reference>
<dbReference type="Proteomes" id="UP000308671">
    <property type="component" value="Unassembled WGS sequence"/>
</dbReference>
<keyword evidence="3" id="KW-1185">Reference proteome</keyword>
<proteinExistence type="predicted"/>
<feature type="region of interest" description="Disordered" evidence="1">
    <location>
        <begin position="229"/>
        <end position="284"/>
    </location>
</feature>
<feature type="compositionally biased region" description="Pro residues" evidence="1">
    <location>
        <begin position="307"/>
        <end position="328"/>
    </location>
</feature>
<evidence type="ECO:0000256" key="1">
    <source>
        <dbReference type="SAM" id="MobiDB-lite"/>
    </source>
</evidence>
<sequence>MSRFHSSSSTGSAPGAASSNSTNTSAPRGRGYQVPQTSNSLHPPPIHPLHVPYVCDQQMELSLDPSTIHPPSNRPGNPSSSKTSASTRAKKTKKLSPLSLRLISSSSSSSSSASSSYYSDSCGSYESIDWSALEIKPHPMASKRYRSPTMYSDSIQEDHTSSNFSTGSSVHFPIGSPCINVGRLLDVKAPPPRPFVTDDTSDSLDYPIAKAPSPIPFVADDPLDPFLDHPIALPSGSGISTPPPKTRYVFREATPSPGTTPSSKDSFSAHHTVSTSSGSPSMASISLDPFDGHSCYSSVLAEDGSNPPSPSPSPSPSPPPFLSPSPPIQLPVVHMQPRLFRLAKPKTFTQIYLQQPRCFSRAKPKTFAQRWSEMILEEQVLESRTHIITPVRPLSQSPMVTSDSGCEIVSQSPLSDPFCISREPSPSPEPVPSPSPQAIPRRNFNRFHDARPLSSSFSSSSSSSPSSSSSEDESDTTADYPSSLDNDPLETPEPETTQWTIAPVQSWISRNSSTIKTVAKWTIVAAAIILPKILWKW</sequence>
<feature type="region of interest" description="Disordered" evidence="1">
    <location>
        <begin position="396"/>
        <end position="498"/>
    </location>
</feature>
<dbReference type="AlphaFoldDB" id="A0A4S8R1U7"/>
<feature type="compositionally biased region" description="Low complexity" evidence="1">
    <location>
        <begin position="454"/>
        <end position="469"/>
    </location>
</feature>
<protein>
    <submittedName>
        <fullName evidence="2">Uncharacterized protein</fullName>
    </submittedName>
</protein>
<feature type="compositionally biased region" description="Polar residues" evidence="1">
    <location>
        <begin position="256"/>
        <end position="284"/>
    </location>
</feature>
<organism evidence="2 3">
    <name type="scientific">Botrytis galanthina</name>
    <dbReference type="NCBI Taxonomy" id="278940"/>
    <lineage>
        <taxon>Eukaryota</taxon>
        <taxon>Fungi</taxon>
        <taxon>Dikarya</taxon>
        <taxon>Ascomycota</taxon>
        <taxon>Pezizomycotina</taxon>
        <taxon>Leotiomycetes</taxon>
        <taxon>Helotiales</taxon>
        <taxon>Sclerotiniaceae</taxon>
        <taxon>Botrytis</taxon>
    </lineage>
</organism>
<name>A0A4S8R1U7_9HELO</name>
<feature type="region of interest" description="Disordered" evidence="1">
    <location>
        <begin position="1"/>
        <end position="123"/>
    </location>
</feature>